<dbReference type="EMBL" id="JAOWKX010000002">
    <property type="protein sequence ID" value="MCV2884076.1"/>
    <property type="molecule type" value="Genomic_DNA"/>
</dbReference>
<dbReference type="CDD" id="cd16325">
    <property type="entry name" value="LolA"/>
    <property type="match status" value="1"/>
</dbReference>
<dbReference type="PANTHER" id="PTHR35869">
    <property type="entry name" value="OUTER-MEMBRANE LIPOPROTEIN CARRIER PROTEIN"/>
    <property type="match status" value="1"/>
</dbReference>
<evidence type="ECO:0000313" key="11">
    <source>
        <dbReference type="EMBL" id="MCV2884076.1"/>
    </source>
</evidence>
<evidence type="ECO:0000256" key="9">
    <source>
        <dbReference type="ARBA" id="ARBA00023186"/>
    </source>
</evidence>
<keyword evidence="8 10" id="KW-0653">Protein transport</keyword>
<dbReference type="RefSeq" id="WP_263711285.1">
    <property type="nucleotide sequence ID" value="NZ_JAOWKX010000002.1"/>
</dbReference>
<evidence type="ECO:0000256" key="6">
    <source>
        <dbReference type="ARBA" id="ARBA00022729"/>
    </source>
</evidence>
<evidence type="ECO:0000256" key="8">
    <source>
        <dbReference type="ARBA" id="ARBA00022927"/>
    </source>
</evidence>
<dbReference type="Proteomes" id="UP001652504">
    <property type="component" value="Unassembled WGS sequence"/>
</dbReference>
<comment type="function">
    <text evidence="10">Participates in the translocation of lipoproteins from the inner membrane to the outer membrane. Only forms a complex with a lipoprotein if the residue after the N-terminal Cys is not an aspartate (The Asp acts as a targeting signal to indicate that the lipoprotein should stay in the inner membrane).</text>
</comment>
<dbReference type="HAMAP" id="MF_00240">
    <property type="entry name" value="LolA"/>
    <property type="match status" value="1"/>
</dbReference>
<evidence type="ECO:0000256" key="7">
    <source>
        <dbReference type="ARBA" id="ARBA00022764"/>
    </source>
</evidence>
<dbReference type="Pfam" id="PF03548">
    <property type="entry name" value="LolA"/>
    <property type="match status" value="1"/>
</dbReference>
<sequence precursor="true">MSYKRMINVSVFALSVAFSVMAHADLAAQALKDKLSKLSTYQAEFTQTVLDEEQNLLQEAQGKIAILRPNRLYWETYSPSENTLIADGEAVWHIDPFVEQVVAISQQQAVVNNPVMLLSSNDDSVWETFKVTQPSKSIFDVYSLDENALIKRLVLHFDDTRLVKLIFVDSQSQKSVLSFSDVNQNSDISPSIFDFTLPEGYDLDDQRGQ</sequence>
<feature type="signal peptide" evidence="10">
    <location>
        <begin position="1"/>
        <end position="24"/>
    </location>
</feature>
<organism evidence="11 12">
    <name type="scientific">Fluctibacter corallii</name>
    <dbReference type="NCBI Taxonomy" id="2984329"/>
    <lineage>
        <taxon>Bacteria</taxon>
        <taxon>Pseudomonadati</taxon>
        <taxon>Pseudomonadota</taxon>
        <taxon>Gammaproteobacteria</taxon>
        <taxon>Alteromonadales</taxon>
        <taxon>Alteromonadaceae</taxon>
        <taxon>Fluctibacter</taxon>
    </lineage>
</organism>
<keyword evidence="6 10" id="KW-0732">Signal</keyword>
<dbReference type="NCBIfam" id="TIGR00547">
    <property type="entry name" value="lolA"/>
    <property type="match status" value="1"/>
</dbReference>
<evidence type="ECO:0000313" key="12">
    <source>
        <dbReference type="Proteomes" id="UP001652504"/>
    </source>
</evidence>
<comment type="similarity">
    <text evidence="2 10">Belongs to the LolA family.</text>
</comment>
<protein>
    <recommendedName>
        <fullName evidence="4 10">Outer-membrane lipoprotein carrier protein</fullName>
    </recommendedName>
</protein>
<keyword evidence="5 10" id="KW-0813">Transport</keyword>
<keyword evidence="11" id="KW-0449">Lipoprotein</keyword>
<evidence type="ECO:0000256" key="10">
    <source>
        <dbReference type="HAMAP-Rule" id="MF_00240"/>
    </source>
</evidence>
<accession>A0ABT3A5X5</accession>
<dbReference type="SUPFAM" id="SSF89392">
    <property type="entry name" value="Prokaryotic lipoproteins and lipoprotein localization factors"/>
    <property type="match status" value="1"/>
</dbReference>
<evidence type="ECO:0000256" key="5">
    <source>
        <dbReference type="ARBA" id="ARBA00022448"/>
    </source>
</evidence>
<dbReference type="PANTHER" id="PTHR35869:SF1">
    <property type="entry name" value="OUTER-MEMBRANE LIPOPROTEIN CARRIER PROTEIN"/>
    <property type="match status" value="1"/>
</dbReference>
<dbReference type="InterPro" id="IPR004564">
    <property type="entry name" value="OM_lipoprot_carrier_LolA-like"/>
</dbReference>
<comment type="caution">
    <text evidence="11">The sequence shown here is derived from an EMBL/GenBank/DDBJ whole genome shotgun (WGS) entry which is preliminary data.</text>
</comment>
<evidence type="ECO:0000256" key="1">
    <source>
        <dbReference type="ARBA" id="ARBA00004418"/>
    </source>
</evidence>
<proteinExistence type="inferred from homology"/>
<reference evidence="11 12" key="1">
    <citation type="submission" date="2022-10" db="EMBL/GenBank/DDBJ databases">
        <title>Aestuariibacter sp. AA17 isolated from Montipora capitata coral fragment.</title>
        <authorList>
            <person name="Emsley S.A."/>
            <person name="Pfannmuller K.M."/>
            <person name="Loughran R.M."/>
            <person name="Shlafstein M."/>
            <person name="Papke E."/>
            <person name="Saw J.H."/>
            <person name="Ushijima B."/>
            <person name="Videau P."/>
        </authorList>
    </citation>
    <scope>NUCLEOTIDE SEQUENCE [LARGE SCALE GENOMIC DNA]</scope>
    <source>
        <strain evidence="11 12">AA17</strain>
    </source>
</reference>
<dbReference type="InterPro" id="IPR029046">
    <property type="entry name" value="LolA/LolB/LppX"/>
</dbReference>
<gene>
    <name evidence="10 11" type="primary">lolA</name>
    <name evidence="11" type="ORF">OE749_05150</name>
</gene>
<keyword evidence="7 10" id="KW-0574">Periplasm</keyword>
<evidence type="ECO:0000256" key="3">
    <source>
        <dbReference type="ARBA" id="ARBA00011245"/>
    </source>
</evidence>
<comment type="subunit">
    <text evidence="3 10">Monomer.</text>
</comment>
<dbReference type="Gene3D" id="2.50.20.10">
    <property type="entry name" value="Lipoprotein localisation LolA/LolB/LppX"/>
    <property type="match status" value="1"/>
</dbReference>
<name>A0ABT3A5X5_9ALTE</name>
<evidence type="ECO:0000256" key="4">
    <source>
        <dbReference type="ARBA" id="ARBA00014035"/>
    </source>
</evidence>
<keyword evidence="9 10" id="KW-0143">Chaperone</keyword>
<keyword evidence="12" id="KW-1185">Reference proteome</keyword>
<dbReference type="InterPro" id="IPR018323">
    <property type="entry name" value="OM_lipoprot_carrier_LolA_Pbac"/>
</dbReference>
<feature type="chain" id="PRO_5044947142" description="Outer-membrane lipoprotein carrier protein" evidence="10">
    <location>
        <begin position="25"/>
        <end position="209"/>
    </location>
</feature>
<comment type="subcellular location">
    <subcellularLocation>
        <location evidence="1 10">Periplasm</location>
    </subcellularLocation>
</comment>
<evidence type="ECO:0000256" key="2">
    <source>
        <dbReference type="ARBA" id="ARBA00007615"/>
    </source>
</evidence>